<gene>
    <name evidence="2" type="ORF">H8704_11300</name>
</gene>
<accession>A0ABR7N3K9</accession>
<dbReference type="InterPro" id="IPR008964">
    <property type="entry name" value="Invasin/intimin_cell_adhesion"/>
</dbReference>
<dbReference type="RefSeq" id="WP_249298337.1">
    <property type="nucleotide sequence ID" value="NZ_JACRSX010000017.1"/>
</dbReference>
<sequence>MKHSLSFRRYLLVILTTLSILLGLFSIPIVSCKAAARSTGKTVSRPKITLNTRQISMENGEIFSLRASVSNGTCPVYRSNKKGVAVVDSNGVITACKPGTAIISVKAAKTTVTCRVTVKKPVIKLNHIYAKLFRCQQIQLTAEVSSGIQPSWKSSRPRIATVNDNGLVCARKHGTTIITAKADGVSKTCEIEVESPTIRISSTSLTMKAGETRTLDYMVSSGNAPLIKSNKPNIVQVDQLGNLTARSAGTAVISFTEDGTKETCTVRVLK</sequence>
<feature type="domain" description="Surface layer protein bacterial Ig-like" evidence="1">
    <location>
        <begin position="78"/>
        <end position="119"/>
    </location>
</feature>
<dbReference type="Pfam" id="PF22359">
    <property type="entry name" value="Big-like"/>
    <property type="match status" value="1"/>
</dbReference>
<evidence type="ECO:0000259" key="1">
    <source>
        <dbReference type="Pfam" id="PF22359"/>
    </source>
</evidence>
<dbReference type="InterPro" id="IPR054604">
    <property type="entry name" value="SbsC_Big-like"/>
</dbReference>
<dbReference type="Pfam" id="PF26182">
    <property type="entry name" value="Ig_NUP210_5th"/>
    <property type="match status" value="1"/>
</dbReference>
<reference evidence="2 3" key="1">
    <citation type="submission" date="2020-08" db="EMBL/GenBank/DDBJ databases">
        <title>Genome public.</title>
        <authorList>
            <person name="Liu C."/>
            <person name="Sun Q."/>
        </authorList>
    </citation>
    <scope>NUCLEOTIDE SEQUENCE [LARGE SCALE GENOMIC DNA]</scope>
    <source>
        <strain evidence="2 3">NSJ-37</strain>
    </source>
</reference>
<name>A0ABR7N3K9_9FIRM</name>
<dbReference type="Gene3D" id="2.60.40.1080">
    <property type="match status" value="3"/>
</dbReference>
<organism evidence="2 3">
    <name type="scientific">Jutongia huaianensis</name>
    <dbReference type="NCBI Taxonomy" id="2763668"/>
    <lineage>
        <taxon>Bacteria</taxon>
        <taxon>Bacillati</taxon>
        <taxon>Bacillota</taxon>
        <taxon>Clostridia</taxon>
        <taxon>Lachnospirales</taxon>
        <taxon>Lachnospiraceae</taxon>
        <taxon>Jutongia</taxon>
    </lineage>
</organism>
<proteinExistence type="predicted"/>
<evidence type="ECO:0000313" key="2">
    <source>
        <dbReference type="EMBL" id="MBC8563207.1"/>
    </source>
</evidence>
<keyword evidence="3" id="KW-1185">Reference proteome</keyword>
<dbReference type="Proteomes" id="UP000606193">
    <property type="component" value="Unassembled WGS sequence"/>
</dbReference>
<dbReference type="EMBL" id="JACRSX010000017">
    <property type="protein sequence ID" value="MBC8563207.1"/>
    <property type="molecule type" value="Genomic_DNA"/>
</dbReference>
<protein>
    <recommendedName>
        <fullName evidence="1">Surface layer protein bacterial Ig-like domain-containing protein</fullName>
    </recommendedName>
</protein>
<dbReference type="SUPFAM" id="SSF49373">
    <property type="entry name" value="Invasin/intimin cell-adhesion fragments"/>
    <property type="match status" value="3"/>
</dbReference>
<comment type="caution">
    <text evidence="2">The sequence shown here is derived from an EMBL/GenBank/DDBJ whole genome shotgun (WGS) entry which is preliminary data.</text>
</comment>
<evidence type="ECO:0000313" key="3">
    <source>
        <dbReference type="Proteomes" id="UP000606193"/>
    </source>
</evidence>